<keyword evidence="14" id="KW-1185">Reference proteome</keyword>
<name>A0A835E3L2_9POAL</name>
<comment type="caution">
    <text evidence="13">The sequence shown here is derived from an EMBL/GenBank/DDBJ whole genome shotgun (WGS) entry which is preliminary data.</text>
</comment>
<protein>
    <recommendedName>
        <fullName evidence="10">Auxin-responsive protein</fullName>
    </recommendedName>
</protein>
<evidence type="ECO:0000256" key="1">
    <source>
        <dbReference type="ARBA" id="ARBA00002159"/>
    </source>
</evidence>
<feature type="compositionally biased region" description="Low complexity" evidence="11">
    <location>
        <begin position="12"/>
        <end position="35"/>
    </location>
</feature>
<keyword evidence="7 10" id="KW-0804">Transcription</keyword>
<sequence>MAECKSGGDGGRSPSSSMDSSTHPALSTTSSGSRTASRRRDLSTDLQLGLSLSPASSLLAVEAKSIPSTPRNQILPDWPPIKPFLRSALAASARRRRTLFVKVYMEGVPIGRKLDLLLLEGYESLLAKLCHMFKTPITYKLKTCCHILL</sequence>
<comment type="subunit">
    <text evidence="4 10">Homodimers and heterodimers.</text>
</comment>
<dbReference type="AlphaFoldDB" id="A0A835E3L2"/>
<evidence type="ECO:0000256" key="6">
    <source>
        <dbReference type="ARBA" id="ARBA00023015"/>
    </source>
</evidence>
<feature type="region of interest" description="Disordered" evidence="11">
    <location>
        <begin position="1"/>
        <end position="42"/>
    </location>
</feature>
<evidence type="ECO:0000256" key="3">
    <source>
        <dbReference type="ARBA" id="ARBA00006728"/>
    </source>
</evidence>
<dbReference type="InterPro" id="IPR053793">
    <property type="entry name" value="PB1-like"/>
</dbReference>
<dbReference type="GO" id="GO:0009734">
    <property type="term" value="P:auxin-activated signaling pathway"/>
    <property type="evidence" value="ECO:0007669"/>
    <property type="project" value="UniProtKB-UniRule"/>
</dbReference>
<comment type="similarity">
    <text evidence="3 10">Belongs to the Aux/IAA family.</text>
</comment>
<evidence type="ECO:0000259" key="12">
    <source>
        <dbReference type="PROSITE" id="PS51745"/>
    </source>
</evidence>
<comment type="function">
    <text evidence="1 10">Aux/IAA proteins are short-lived transcriptional factors that function as repressors of early auxin response genes at low auxin concentrations.</text>
</comment>
<keyword evidence="8 10" id="KW-0539">Nucleus</keyword>
<dbReference type="Pfam" id="PF02309">
    <property type="entry name" value="AUX_IAA"/>
    <property type="match status" value="1"/>
</dbReference>
<keyword evidence="5 10" id="KW-0678">Repressor</keyword>
<dbReference type="GO" id="GO:0006355">
    <property type="term" value="P:regulation of DNA-templated transcription"/>
    <property type="evidence" value="ECO:0007669"/>
    <property type="project" value="InterPro"/>
</dbReference>
<evidence type="ECO:0000256" key="11">
    <source>
        <dbReference type="SAM" id="MobiDB-lite"/>
    </source>
</evidence>
<evidence type="ECO:0000256" key="4">
    <source>
        <dbReference type="ARBA" id="ARBA00011726"/>
    </source>
</evidence>
<dbReference type="PANTHER" id="PTHR31734">
    <property type="entry name" value="AUXIN-RESPONSIVE PROTEIN IAA17"/>
    <property type="match status" value="1"/>
</dbReference>
<comment type="subcellular location">
    <subcellularLocation>
        <location evidence="2 10">Nucleus</location>
    </subcellularLocation>
</comment>
<feature type="domain" description="PB1" evidence="12">
    <location>
        <begin position="98"/>
        <end position="149"/>
    </location>
</feature>
<keyword evidence="9 10" id="KW-0927">Auxin signaling pathway</keyword>
<dbReference type="Gene3D" id="3.10.20.90">
    <property type="entry name" value="Phosphatidylinositol 3-kinase Catalytic Subunit, Chain A, domain 1"/>
    <property type="match status" value="1"/>
</dbReference>
<dbReference type="EMBL" id="JACEFO010002392">
    <property type="protein sequence ID" value="KAF8661870.1"/>
    <property type="molecule type" value="Genomic_DNA"/>
</dbReference>
<dbReference type="PROSITE" id="PS51745">
    <property type="entry name" value="PB1"/>
    <property type="match status" value="1"/>
</dbReference>
<evidence type="ECO:0000313" key="14">
    <source>
        <dbReference type="Proteomes" id="UP000636709"/>
    </source>
</evidence>
<evidence type="ECO:0000256" key="5">
    <source>
        <dbReference type="ARBA" id="ARBA00022491"/>
    </source>
</evidence>
<evidence type="ECO:0000256" key="10">
    <source>
        <dbReference type="RuleBase" id="RU004549"/>
    </source>
</evidence>
<dbReference type="InterPro" id="IPR003311">
    <property type="entry name" value="AUX_IAA"/>
</dbReference>
<evidence type="ECO:0000256" key="8">
    <source>
        <dbReference type="ARBA" id="ARBA00023242"/>
    </source>
</evidence>
<evidence type="ECO:0000313" key="13">
    <source>
        <dbReference type="EMBL" id="KAF8661870.1"/>
    </source>
</evidence>
<reference evidence="13" key="1">
    <citation type="submission" date="2020-07" db="EMBL/GenBank/DDBJ databases">
        <title>Genome sequence and genetic diversity analysis of an under-domesticated orphan crop, white fonio (Digitaria exilis).</title>
        <authorList>
            <person name="Bennetzen J.L."/>
            <person name="Chen S."/>
            <person name="Ma X."/>
            <person name="Wang X."/>
            <person name="Yssel A.E.J."/>
            <person name="Chaluvadi S.R."/>
            <person name="Johnson M."/>
            <person name="Gangashetty P."/>
            <person name="Hamidou F."/>
            <person name="Sanogo M.D."/>
            <person name="Zwaenepoel A."/>
            <person name="Wallace J."/>
            <person name="Van De Peer Y."/>
            <person name="Van Deynze A."/>
        </authorList>
    </citation>
    <scope>NUCLEOTIDE SEQUENCE</scope>
    <source>
        <tissue evidence="13">Leaves</tissue>
    </source>
</reference>
<dbReference type="GO" id="GO:0005634">
    <property type="term" value="C:nucleus"/>
    <property type="evidence" value="ECO:0007669"/>
    <property type="project" value="UniProtKB-SubCell"/>
</dbReference>
<evidence type="ECO:0000256" key="2">
    <source>
        <dbReference type="ARBA" id="ARBA00004123"/>
    </source>
</evidence>
<dbReference type="PANTHER" id="PTHR31734:SF94">
    <property type="entry name" value="AUXIN-RESPONSIVE PROTEIN IAA30"/>
    <property type="match status" value="1"/>
</dbReference>
<accession>A0A835E3L2</accession>
<dbReference type="Proteomes" id="UP000636709">
    <property type="component" value="Unassembled WGS sequence"/>
</dbReference>
<proteinExistence type="inferred from homology"/>
<evidence type="ECO:0000256" key="7">
    <source>
        <dbReference type="ARBA" id="ARBA00023163"/>
    </source>
</evidence>
<evidence type="ECO:0000256" key="9">
    <source>
        <dbReference type="ARBA" id="ARBA00023294"/>
    </source>
</evidence>
<dbReference type="InterPro" id="IPR033389">
    <property type="entry name" value="AUX/IAA_dom"/>
</dbReference>
<keyword evidence="6 10" id="KW-0805">Transcription regulation</keyword>
<organism evidence="13 14">
    <name type="scientific">Digitaria exilis</name>
    <dbReference type="NCBI Taxonomy" id="1010633"/>
    <lineage>
        <taxon>Eukaryota</taxon>
        <taxon>Viridiplantae</taxon>
        <taxon>Streptophyta</taxon>
        <taxon>Embryophyta</taxon>
        <taxon>Tracheophyta</taxon>
        <taxon>Spermatophyta</taxon>
        <taxon>Magnoliopsida</taxon>
        <taxon>Liliopsida</taxon>
        <taxon>Poales</taxon>
        <taxon>Poaceae</taxon>
        <taxon>PACMAD clade</taxon>
        <taxon>Panicoideae</taxon>
        <taxon>Panicodae</taxon>
        <taxon>Paniceae</taxon>
        <taxon>Anthephorinae</taxon>
        <taxon>Digitaria</taxon>
    </lineage>
</organism>
<gene>
    <name evidence="13" type="ORF">HU200_056830</name>
</gene>